<organism evidence="1 2">
    <name type="scientific">Candidatus Falkowbacteria bacterium GW2011_GWF2_39_8</name>
    <dbReference type="NCBI Taxonomy" id="1618642"/>
    <lineage>
        <taxon>Bacteria</taxon>
        <taxon>Candidatus Falkowiibacteriota</taxon>
    </lineage>
</organism>
<dbReference type="EMBL" id="LBXO01000054">
    <property type="protein sequence ID" value="KKR31666.1"/>
    <property type="molecule type" value="Genomic_DNA"/>
</dbReference>
<accession>A0A0G0Q2T4</accession>
<dbReference type="Proteomes" id="UP000034137">
    <property type="component" value="Unassembled WGS sequence"/>
</dbReference>
<proteinExistence type="predicted"/>
<comment type="caution">
    <text evidence="1">The sequence shown here is derived from an EMBL/GenBank/DDBJ whole genome shotgun (WGS) entry which is preliminary data.</text>
</comment>
<reference evidence="1 2" key="1">
    <citation type="journal article" date="2015" name="Nature">
        <title>rRNA introns, odd ribosomes, and small enigmatic genomes across a large radiation of phyla.</title>
        <authorList>
            <person name="Brown C.T."/>
            <person name="Hug L.A."/>
            <person name="Thomas B.C."/>
            <person name="Sharon I."/>
            <person name="Castelle C.J."/>
            <person name="Singh A."/>
            <person name="Wilkins M.J."/>
            <person name="Williams K.H."/>
            <person name="Banfield J.F."/>
        </authorList>
    </citation>
    <scope>NUCLEOTIDE SEQUENCE [LARGE SCALE GENOMIC DNA]</scope>
</reference>
<protein>
    <submittedName>
        <fullName evidence="1">Uncharacterized protein</fullName>
    </submittedName>
</protein>
<name>A0A0G0Q2T4_9BACT</name>
<gene>
    <name evidence="1" type="ORF">UT64_C0054G0009</name>
</gene>
<dbReference type="AlphaFoldDB" id="A0A0G0Q2T4"/>
<evidence type="ECO:0000313" key="2">
    <source>
        <dbReference type="Proteomes" id="UP000034137"/>
    </source>
</evidence>
<evidence type="ECO:0000313" key="1">
    <source>
        <dbReference type="EMBL" id="KKR31666.1"/>
    </source>
</evidence>
<sequence>MDFAVDKTKVNLSGDYVMRQAGYGHINDFKTGHDSYVRRLSREHYPRLHLYLKNETDKLIFSLHLDQKQASYAGSHMHSAEYGGRIVEEEVQRIKSLIVRLVTEQRNKTSETQEEKKPWYKF</sequence>